<dbReference type="Pfam" id="PF01755">
    <property type="entry name" value="Glyco_transf_25"/>
    <property type="match status" value="1"/>
</dbReference>
<feature type="domain" description="Glycosyl transferase family 25" evidence="1">
    <location>
        <begin position="1"/>
        <end position="196"/>
    </location>
</feature>
<dbReference type="Proteomes" id="UP000595009">
    <property type="component" value="Chromosome"/>
</dbReference>
<dbReference type="EMBL" id="CP063120">
    <property type="protein sequence ID" value="QOR18352.1"/>
    <property type="molecule type" value="Genomic_DNA"/>
</dbReference>
<evidence type="ECO:0000259" key="1">
    <source>
        <dbReference type="Pfam" id="PF01755"/>
    </source>
</evidence>
<gene>
    <name evidence="2" type="ORF">INP94_07595</name>
</gene>
<accession>A0A7M1NZG7</accession>
<organism evidence="2 3">
    <name type="scientific">Haemophilus parainfluenzae</name>
    <dbReference type="NCBI Taxonomy" id="729"/>
    <lineage>
        <taxon>Bacteria</taxon>
        <taxon>Pseudomonadati</taxon>
        <taxon>Pseudomonadota</taxon>
        <taxon>Gammaproteobacteria</taxon>
        <taxon>Pasteurellales</taxon>
        <taxon>Pasteurellaceae</taxon>
        <taxon>Haemophilus</taxon>
    </lineage>
</organism>
<evidence type="ECO:0000313" key="3">
    <source>
        <dbReference type="Proteomes" id="UP000595009"/>
    </source>
</evidence>
<dbReference type="InterPro" id="IPR002654">
    <property type="entry name" value="Glyco_trans_25"/>
</dbReference>
<keyword evidence="2" id="KW-0808">Transferase</keyword>
<dbReference type="GO" id="GO:0016740">
    <property type="term" value="F:transferase activity"/>
    <property type="evidence" value="ECO:0007669"/>
    <property type="project" value="UniProtKB-KW"/>
</dbReference>
<dbReference type="CDD" id="cd06532">
    <property type="entry name" value="Glyco_transf_25"/>
    <property type="match status" value="1"/>
</dbReference>
<reference evidence="2 3" key="1">
    <citation type="submission" date="2020-10" db="EMBL/GenBank/DDBJ databases">
        <title>Genomic diversity and antimicrobial resistance of Haemophilus colonising the airways of young children with cystic fibrosis.</title>
        <authorList>
            <person name="Watts S.C."/>
            <person name="Judd L.M."/>
            <person name="Carzino R."/>
            <person name="Ranganathan S."/>
            <person name="Holt K.E."/>
        </authorList>
    </citation>
    <scope>NUCLEOTIDE SEQUENCE [LARGE SCALE GENOMIC DNA]</scope>
    <source>
        <strain evidence="2 3">M1C137_2</strain>
    </source>
</reference>
<name>A0A7M1NZG7_HAEPA</name>
<evidence type="ECO:0000313" key="2">
    <source>
        <dbReference type="EMBL" id="QOR18352.1"/>
    </source>
</evidence>
<sequence>MMNKYLISLDKDVQRRELFFAQPDTEDFVVFSAINTMQKEWDELAEVFNPTKFEQHYGRNVTKGEIGCTLSHLAVYRQIVEDQNVTENDYALVCEDDALFNSNLSPKTIAFLTEKCDADIVLIGQSKIAEFNDVELEINYPTTFSFLRQTIGDVTVAYPYKSYFAGTVAYLIKKSAARAFLKQLEQEKPFWLADDFLLFETQFQINNNVVRPLMAIENPQLVSNLEAIRGSKSNNVVKKLIKYPLKKILAVKKNLGK</sequence>
<protein>
    <submittedName>
        <fullName evidence="2">Glycosyltransferase family 25 protein</fullName>
    </submittedName>
</protein>
<dbReference type="AlphaFoldDB" id="A0A7M1NZG7"/>
<proteinExistence type="predicted"/>